<evidence type="ECO:0000256" key="8">
    <source>
        <dbReference type="SAM" id="Phobius"/>
    </source>
</evidence>
<evidence type="ECO:0000259" key="9">
    <source>
        <dbReference type="Pfam" id="PF01545"/>
    </source>
</evidence>
<dbReference type="GO" id="GO:0005385">
    <property type="term" value="F:zinc ion transmembrane transporter activity"/>
    <property type="evidence" value="ECO:0007669"/>
    <property type="project" value="TreeGrafter"/>
</dbReference>
<feature type="transmembrane region" description="Helical" evidence="8">
    <location>
        <begin position="55"/>
        <end position="73"/>
    </location>
</feature>
<reference evidence="11 12" key="1">
    <citation type="submission" date="2018-07" db="EMBL/GenBank/DDBJ databases">
        <title>Genomic Encyclopedia of Type Strains, Phase IV (KMG-IV): sequencing the most valuable type-strain genomes for metagenomic binning, comparative biology and taxonomic classification.</title>
        <authorList>
            <person name="Goeker M."/>
        </authorList>
    </citation>
    <scope>NUCLEOTIDE SEQUENCE [LARGE SCALE GENOMIC DNA]</scope>
    <source>
        <strain evidence="11 12">DSM 25281</strain>
    </source>
</reference>
<dbReference type="Pfam" id="PF01545">
    <property type="entry name" value="Cation_efflux"/>
    <property type="match status" value="1"/>
</dbReference>
<sequence length="304" mass="34077">MSHHHHHHDHGFDSAREGNRKGLLAAFIITLAFMIAEFIGGLVSNSLALLSDSGHMLSDTASLGLSLLAIWFASRPPSPNKTYGYYRFEILAALFNAITLFVITAFIFYEAYKRFVHPPEVASGTMLIIAILGLLSNLLSAWFLMKKGDVKENLNLKSAYLHVLGDTLGSIGAIGASLLIMFFKWYIADPIISVIVGLLILKSAWGILQNSVHILMEGTPDHCNEEEMTERLKEVDGVLEVHDIHIWTITSGMDLFTCHVQIEEERNEQDLLQKLIELLKDEYKIEHSTIQIEKSNLSHPELKV</sequence>
<dbReference type="AlphaFoldDB" id="A0A370GUK0"/>
<dbReference type="Proteomes" id="UP000255326">
    <property type="component" value="Unassembled WGS sequence"/>
</dbReference>
<dbReference type="InterPro" id="IPR027470">
    <property type="entry name" value="Cation_efflux_CTD"/>
</dbReference>
<comment type="similarity">
    <text evidence="2">Belongs to the cation diffusion facilitator (CDF) transporter (TC 2.A.4) family. SLC30A subfamily.</text>
</comment>
<dbReference type="InterPro" id="IPR036837">
    <property type="entry name" value="Cation_efflux_CTD_sf"/>
</dbReference>
<dbReference type="InterPro" id="IPR002524">
    <property type="entry name" value="Cation_efflux"/>
</dbReference>
<dbReference type="Pfam" id="PF16916">
    <property type="entry name" value="ZT_dimer"/>
    <property type="match status" value="1"/>
</dbReference>
<keyword evidence="12" id="KW-1185">Reference proteome</keyword>
<dbReference type="GO" id="GO:0005886">
    <property type="term" value="C:plasma membrane"/>
    <property type="evidence" value="ECO:0007669"/>
    <property type="project" value="TreeGrafter"/>
</dbReference>
<dbReference type="SUPFAM" id="SSF161111">
    <property type="entry name" value="Cation efflux protein transmembrane domain-like"/>
    <property type="match status" value="1"/>
</dbReference>
<dbReference type="SUPFAM" id="SSF160240">
    <property type="entry name" value="Cation efflux protein cytoplasmic domain-like"/>
    <property type="match status" value="1"/>
</dbReference>
<keyword evidence="3" id="KW-0813">Transport</keyword>
<dbReference type="PANTHER" id="PTHR11562:SF17">
    <property type="entry name" value="RE54080P-RELATED"/>
    <property type="match status" value="1"/>
</dbReference>
<dbReference type="InterPro" id="IPR058533">
    <property type="entry name" value="Cation_efflux_TM"/>
</dbReference>
<dbReference type="InterPro" id="IPR050681">
    <property type="entry name" value="CDF/SLC30A"/>
</dbReference>
<evidence type="ECO:0000256" key="6">
    <source>
        <dbReference type="ARBA" id="ARBA00023065"/>
    </source>
</evidence>
<dbReference type="OrthoDB" id="9809646at2"/>
<dbReference type="RefSeq" id="WP_114744451.1">
    <property type="nucleotide sequence ID" value="NZ_QQAY01000002.1"/>
</dbReference>
<dbReference type="EMBL" id="QQAY01000002">
    <property type="protein sequence ID" value="RDI45613.1"/>
    <property type="molecule type" value="Genomic_DNA"/>
</dbReference>
<keyword evidence="4 8" id="KW-0812">Transmembrane</keyword>
<name>A0A370GUK0_9BACI</name>
<feature type="domain" description="Cation efflux protein cytoplasmic" evidence="10">
    <location>
        <begin position="220"/>
        <end position="294"/>
    </location>
</feature>
<protein>
    <submittedName>
        <fullName evidence="11">Cobalt-zinc-cadmium efflux system protein</fullName>
    </submittedName>
</protein>
<comment type="caution">
    <text evidence="11">The sequence shown here is derived from an EMBL/GenBank/DDBJ whole genome shotgun (WGS) entry which is preliminary data.</text>
</comment>
<evidence type="ECO:0000259" key="10">
    <source>
        <dbReference type="Pfam" id="PF16916"/>
    </source>
</evidence>
<feature type="transmembrane region" description="Helical" evidence="8">
    <location>
        <begin position="121"/>
        <end position="143"/>
    </location>
</feature>
<evidence type="ECO:0000256" key="1">
    <source>
        <dbReference type="ARBA" id="ARBA00004141"/>
    </source>
</evidence>
<dbReference type="InterPro" id="IPR027469">
    <property type="entry name" value="Cation_efflux_TMD_sf"/>
</dbReference>
<keyword evidence="5 8" id="KW-1133">Transmembrane helix</keyword>
<gene>
    <name evidence="11" type="ORF">DFR59_102242</name>
</gene>
<feature type="transmembrane region" description="Helical" evidence="8">
    <location>
        <begin position="163"/>
        <end position="185"/>
    </location>
</feature>
<dbReference type="Gene3D" id="1.20.1510.10">
    <property type="entry name" value="Cation efflux protein transmembrane domain"/>
    <property type="match status" value="1"/>
</dbReference>
<evidence type="ECO:0000313" key="12">
    <source>
        <dbReference type="Proteomes" id="UP000255326"/>
    </source>
</evidence>
<evidence type="ECO:0000256" key="2">
    <source>
        <dbReference type="ARBA" id="ARBA00008873"/>
    </source>
</evidence>
<dbReference type="PANTHER" id="PTHR11562">
    <property type="entry name" value="CATION EFFLUX PROTEIN/ ZINC TRANSPORTER"/>
    <property type="match status" value="1"/>
</dbReference>
<evidence type="ECO:0000256" key="7">
    <source>
        <dbReference type="ARBA" id="ARBA00023136"/>
    </source>
</evidence>
<comment type="subcellular location">
    <subcellularLocation>
        <location evidence="1">Membrane</location>
        <topology evidence="1">Multi-pass membrane protein</topology>
    </subcellularLocation>
</comment>
<keyword evidence="6" id="KW-0406">Ion transport</keyword>
<accession>A0A370GUK0</accession>
<feature type="transmembrane region" description="Helical" evidence="8">
    <location>
        <begin position="85"/>
        <end position="109"/>
    </location>
</feature>
<feature type="domain" description="Cation efflux protein transmembrane" evidence="9">
    <location>
        <begin position="23"/>
        <end position="216"/>
    </location>
</feature>
<evidence type="ECO:0000256" key="4">
    <source>
        <dbReference type="ARBA" id="ARBA00022692"/>
    </source>
</evidence>
<proteinExistence type="inferred from homology"/>
<feature type="transmembrane region" description="Helical" evidence="8">
    <location>
        <begin position="23"/>
        <end position="43"/>
    </location>
</feature>
<feature type="transmembrane region" description="Helical" evidence="8">
    <location>
        <begin position="191"/>
        <end position="208"/>
    </location>
</feature>
<evidence type="ECO:0000256" key="5">
    <source>
        <dbReference type="ARBA" id="ARBA00022989"/>
    </source>
</evidence>
<keyword evidence="7 8" id="KW-0472">Membrane</keyword>
<organism evidence="11 12">
    <name type="scientific">Falsibacillus pallidus</name>
    <dbReference type="NCBI Taxonomy" id="493781"/>
    <lineage>
        <taxon>Bacteria</taxon>
        <taxon>Bacillati</taxon>
        <taxon>Bacillota</taxon>
        <taxon>Bacilli</taxon>
        <taxon>Bacillales</taxon>
        <taxon>Bacillaceae</taxon>
        <taxon>Falsibacillus</taxon>
    </lineage>
</organism>
<evidence type="ECO:0000313" key="11">
    <source>
        <dbReference type="EMBL" id="RDI45613.1"/>
    </source>
</evidence>
<dbReference type="NCBIfam" id="TIGR01297">
    <property type="entry name" value="CDF"/>
    <property type="match status" value="1"/>
</dbReference>
<evidence type="ECO:0000256" key="3">
    <source>
        <dbReference type="ARBA" id="ARBA00022448"/>
    </source>
</evidence>